<accession>A0A317E641</accession>
<proteinExistence type="predicted"/>
<sequence length="335" mass="35754">MTRRHVTGDRGTTVTSPDPRRTEIEAAASRWAVRLGGAPLSDAERRSLSAWLAESRDHRAAFEHAEAVLSELSRIGRAAKASPRRVVIRRRTRLYRLAAAAAVLLALTTGLLWVRDPLVMLAADFQSATGEARLVRLTDGSEVELSPASAIAVHFTGAERGIELLAGEAVFTVAPLGDGEARPFVVEANGARARALGTQFAVERVATGARVVVLEHRVEVAAPGGAEGGRVVLAPGQSVRYDRDGGLKAVAAADIGEATAWRDGYLVFDRIPLGEVADKLGRYRHGRIVIADSALASRQVSGVFRTSELDTALDVITRELGARTVSVFPLVTVVY</sequence>
<feature type="transmembrane region" description="Helical" evidence="2">
    <location>
        <begin position="94"/>
        <end position="114"/>
    </location>
</feature>
<dbReference type="PANTHER" id="PTHR30273:SF2">
    <property type="entry name" value="PROTEIN FECR"/>
    <property type="match status" value="1"/>
</dbReference>
<dbReference type="InterPro" id="IPR012373">
    <property type="entry name" value="Ferrdict_sens_TM"/>
</dbReference>
<dbReference type="Proteomes" id="UP000246077">
    <property type="component" value="Unassembled WGS sequence"/>
</dbReference>
<dbReference type="PANTHER" id="PTHR30273">
    <property type="entry name" value="PERIPLASMIC SIGNAL SENSOR AND SIGMA FACTOR ACTIVATOR FECR-RELATED"/>
    <property type="match status" value="1"/>
</dbReference>
<dbReference type="PIRSF" id="PIRSF018266">
    <property type="entry name" value="FecR"/>
    <property type="match status" value="1"/>
</dbReference>
<reference evidence="7" key="1">
    <citation type="submission" date="2018-05" db="EMBL/GenBank/DDBJ databases">
        <title>Zavarzinia sp. HR-AS.</title>
        <authorList>
            <person name="Lee Y."/>
            <person name="Jeon C.O."/>
        </authorList>
    </citation>
    <scope>NUCLEOTIDE SEQUENCE [LARGE SCALE GENOMIC DNA]</scope>
    <source>
        <strain evidence="7">DSM 1231</strain>
    </source>
</reference>
<evidence type="ECO:0000313" key="7">
    <source>
        <dbReference type="Proteomes" id="UP000246077"/>
    </source>
</evidence>
<evidence type="ECO:0000259" key="5">
    <source>
        <dbReference type="Pfam" id="PF16344"/>
    </source>
</evidence>
<gene>
    <name evidence="6" type="ORF">DKG75_06600</name>
</gene>
<dbReference type="InterPro" id="IPR006860">
    <property type="entry name" value="FecR"/>
</dbReference>
<protein>
    <submittedName>
        <fullName evidence="6">Iron dicitrate transport regulator FecR</fullName>
    </submittedName>
</protein>
<dbReference type="OrthoDB" id="7339213at2"/>
<evidence type="ECO:0000259" key="4">
    <source>
        <dbReference type="Pfam" id="PF16220"/>
    </source>
</evidence>
<keyword evidence="7" id="KW-1185">Reference proteome</keyword>
<keyword evidence="2" id="KW-1133">Transmembrane helix</keyword>
<evidence type="ECO:0000259" key="3">
    <source>
        <dbReference type="Pfam" id="PF04773"/>
    </source>
</evidence>
<dbReference type="Gene3D" id="2.60.120.1440">
    <property type="match status" value="1"/>
</dbReference>
<keyword evidence="2" id="KW-0472">Membrane</keyword>
<evidence type="ECO:0000313" key="6">
    <source>
        <dbReference type="EMBL" id="PWR21666.1"/>
    </source>
</evidence>
<dbReference type="Pfam" id="PF04773">
    <property type="entry name" value="FecR"/>
    <property type="match status" value="1"/>
</dbReference>
<feature type="region of interest" description="Disordered" evidence="1">
    <location>
        <begin position="1"/>
        <end position="20"/>
    </location>
</feature>
<comment type="caution">
    <text evidence="6">The sequence shown here is derived from an EMBL/GenBank/DDBJ whole genome shotgun (WGS) entry which is preliminary data.</text>
</comment>
<organism evidence="6 7">
    <name type="scientific">Zavarzinia compransoris</name>
    <dbReference type="NCBI Taxonomy" id="1264899"/>
    <lineage>
        <taxon>Bacteria</taxon>
        <taxon>Pseudomonadati</taxon>
        <taxon>Pseudomonadota</taxon>
        <taxon>Alphaproteobacteria</taxon>
        <taxon>Rhodospirillales</taxon>
        <taxon>Zavarziniaceae</taxon>
        <taxon>Zavarzinia</taxon>
    </lineage>
</organism>
<keyword evidence="2" id="KW-0812">Transmembrane</keyword>
<name>A0A317E641_9PROT</name>
<dbReference type="EMBL" id="QGLF01000002">
    <property type="protein sequence ID" value="PWR21666.1"/>
    <property type="molecule type" value="Genomic_DNA"/>
</dbReference>
<feature type="domain" description="FecR protein" evidence="3">
    <location>
        <begin position="126"/>
        <end position="219"/>
    </location>
</feature>
<feature type="domain" description="Protein FecR C-terminal" evidence="5">
    <location>
        <begin position="265"/>
        <end position="319"/>
    </location>
</feature>
<dbReference type="GO" id="GO:0016989">
    <property type="term" value="F:sigma factor antagonist activity"/>
    <property type="evidence" value="ECO:0007669"/>
    <property type="project" value="TreeGrafter"/>
</dbReference>
<evidence type="ECO:0000256" key="2">
    <source>
        <dbReference type="SAM" id="Phobius"/>
    </source>
</evidence>
<dbReference type="Gene3D" id="3.55.50.30">
    <property type="match status" value="1"/>
</dbReference>
<evidence type="ECO:0000256" key="1">
    <source>
        <dbReference type="SAM" id="MobiDB-lite"/>
    </source>
</evidence>
<dbReference type="AlphaFoldDB" id="A0A317E641"/>
<dbReference type="InterPro" id="IPR032508">
    <property type="entry name" value="FecR_C"/>
</dbReference>
<dbReference type="InterPro" id="IPR032623">
    <property type="entry name" value="FecR_N"/>
</dbReference>
<dbReference type="Pfam" id="PF16344">
    <property type="entry name" value="FecR_C"/>
    <property type="match status" value="1"/>
</dbReference>
<feature type="domain" description="FecR N-terminal" evidence="4">
    <location>
        <begin position="27"/>
        <end position="68"/>
    </location>
</feature>
<dbReference type="Pfam" id="PF16220">
    <property type="entry name" value="DUF4880"/>
    <property type="match status" value="1"/>
</dbReference>